<keyword evidence="1" id="KW-0732">Signal</keyword>
<dbReference type="Pfam" id="PF00147">
    <property type="entry name" value="Fibrinogen_C"/>
    <property type="match status" value="1"/>
</dbReference>
<dbReference type="PANTHER" id="PTHR19143">
    <property type="entry name" value="FIBRINOGEN/TENASCIN/ANGIOPOEITIN"/>
    <property type="match status" value="1"/>
</dbReference>
<evidence type="ECO:0000313" key="4">
    <source>
        <dbReference type="Proteomes" id="UP000828390"/>
    </source>
</evidence>
<keyword evidence="4" id="KW-1185">Reference proteome</keyword>
<dbReference type="Gene3D" id="3.90.215.10">
    <property type="entry name" value="Gamma Fibrinogen, chain A, domain 1"/>
    <property type="match status" value="1"/>
</dbReference>
<dbReference type="InterPro" id="IPR014716">
    <property type="entry name" value="Fibrinogen_a/b/g_C_1"/>
</dbReference>
<dbReference type="OrthoDB" id="6135143at2759"/>
<dbReference type="EMBL" id="JAIWYP010000007">
    <property type="protein sequence ID" value="KAH3801756.1"/>
    <property type="molecule type" value="Genomic_DNA"/>
</dbReference>
<name>A0A9D4J6L9_DREPO</name>
<proteinExistence type="predicted"/>
<dbReference type="InterPro" id="IPR036056">
    <property type="entry name" value="Fibrinogen-like_C"/>
</dbReference>
<dbReference type="PROSITE" id="PS51406">
    <property type="entry name" value="FIBRINOGEN_C_2"/>
    <property type="match status" value="1"/>
</dbReference>
<dbReference type="SMART" id="SM00186">
    <property type="entry name" value="FBG"/>
    <property type="match status" value="1"/>
</dbReference>
<dbReference type="AlphaFoldDB" id="A0A9D4J6L9"/>
<dbReference type="SUPFAM" id="SSF56496">
    <property type="entry name" value="Fibrinogen C-terminal domain-like"/>
    <property type="match status" value="1"/>
</dbReference>
<dbReference type="InterPro" id="IPR050373">
    <property type="entry name" value="Fibrinogen_C-term_domain"/>
</dbReference>
<dbReference type="CDD" id="cd00087">
    <property type="entry name" value="FReD"/>
    <property type="match status" value="1"/>
</dbReference>
<feature type="signal peptide" evidence="1">
    <location>
        <begin position="1"/>
        <end position="21"/>
    </location>
</feature>
<feature type="chain" id="PRO_5039195299" description="Fibrinogen C-terminal domain-containing protein" evidence="1">
    <location>
        <begin position="22"/>
        <end position="271"/>
    </location>
</feature>
<reference evidence="3" key="1">
    <citation type="journal article" date="2019" name="bioRxiv">
        <title>The Genome of the Zebra Mussel, Dreissena polymorpha: A Resource for Invasive Species Research.</title>
        <authorList>
            <person name="McCartney M.A."/>
            <person name="Auch B."/>
            <person name="Kono T."/>
            <person name="Mallez S."/>
            <person name="Zhang Y."/>
            <person name="Obille A."/>
            <person name="Becker A."/>
            <person name="Abrahante J.E."/>
            <person name="Garbe J."/>
            <person name="Badalamenti J.P."/>
            <person name="Herman A."/>
            <person name="Mangelson H."/>
            <person name="Liachko I."/>
            <person name="Sullivan S."/>
            <person name="Sone E.D."/>
            <person name="Koren S."/>
            <person name="Silverstein K.A.T."/>
            <person name="Beckman K.B."/>
            <person name="Gohl D.M."/>
        </authorList>
    </citation>
    <scope>NUCLEOTIDE SEQUENCE</scope>
    <source>
        <strain evidence="3">Duluth1</strain>
        <tissue evidence="3">Whole animal</tissue>
    </source>
</reference>
<gene>
    <name evidence="3" type="ORF">DPMN_155417</name>
</gene>
<dbReference type="PANTHER" id="PTHR19143:SF327">
    <property type="entry name" value="FI21813P1-RELATED"/>
    <property type="match status" value="1"/>
</dbReference>
<dbReference type="InterPro" id="IPR002181">
    <property type="entry name" value="Fibrinogen_a/b/g_C_dom"/>
</dbReference>
<dbReference type="Proteomes" id="UP000828390">
    <property type="component" value="Unassembled WGS sequence"/>
</dbReference>
<organism evidence="3 4">
    <name type="scientific">Dreissena polymorpha</name>
    <name type="common">Zebra mussel</name>
    <name type="synonym">Mytilus polymorpha</name>
    <dbReference type="NCBI Taxonomy" id="45954"/>
    <lineage>
        <taxon>Eukaryota</taxon>
        <taxon>Metazoa</taxon>
        <taxon>Spiralia</taxon>
        <taxon>Lophotrochozoa</taxon>
        <taxon>Mollusca</taxon>
        <taxon>Bivalvia</taxon>
        <taxon>Autobranchia</taxon>
        <taxon>Heteroconchia</taxon>
        <taxon>Euheterodonta</taxon>
        <taxon>Imparidentia</taxon>
        <taxon>Neoheterodontei</taxon>
        <taxon>Myida</taxon>
        <taxon>Dreissenoidea</taxon>
        <taxon>Dreissenidae</taxon>
        <taxon>Dreissena</taxon>
    </lineage>
</organism>
<reference evidence="3" key="2">
    <citation type="submission" date="2020-11" db="EMBL/GenBank/DDBJ databases">
        <authorList>
            <person name="McCartney M.A."/>
            <person name="Auch B."/>
            <person name="Kono T."/>
            <person name="Mallez S."/>
            <person name="Becker A."/>
            <person name="Gohl D.M."/>
            <person name="Silverstein K.A.T."/>
            <person name="Koren S."/>
            <person name="Bechman K.B."/>
            <person name="Herman A."/>
            <person name="Abrahante J.E."/>
            <person name="Garbe J."/>
        </authorList>
    </citation>
    <scope>NUCLEOTIDE SEQUENCE</scope>
    <source>
        <strain evidence="3">Duluth1</strain>
        <tissue evidence="3">Whole animal</tissue>
    </source>
</reference>
<sequence length="271" mass="30498">MLISVFLLTMLTGSFLRSVLSENRDENRIKALEDKVLQLQKLVTDQRPFNDVQGIPRDCSEIYWNGTRQDGVYIVSPDGSCPFPVYCEMSSGGWTVIQKRVNGIVNFYRPWTDYVQGFGNVSSEHWLGLDRIHRLTSHGAEIYFDMDTWEGGKRFAHYKVFTVHEAATAYRMNVDAFGYQGSINELFSYHNNFKFSTFDRDNDANAGNCCDALNGGGWWYNNCAKLGMVNGVYGKRGVGGIGYQDSAGANVPIKNVTVKIRPMNGTCGHVY</sequence>
<protein>
    <recommendedName>
        <fullName evidence="2">Fibrinogen C-terminal domain-containing protein</fullName>
    </recommendedName>
</protein>
<dbReference type="GO" id="GO:0005615">
    <property type="term" value="C:extracellular space"/>
    <property type="evidence" value="ECO:0007669"/>
    <property type="project" value="TreeGrafter"/>
</dbReference>
<comment type="caution">
    <text evidence="3">The sequence shown here is derived from an EMBL/GenBank/DDBJ whole genome shotgun (WGS) entry which is preliminary data.</text>
</comment>
<feature type="domain" description="Fibrinogen C-terminal" evidence="2">
    <location>
        <begin position="50"/>
        <end position="264"/>
    </location>
</feature>
<evidence type="ECO:0000259" key="2">
    <source>
        <dbReference type="PROSITE" id="PS51406"/>
    </source>
</evidence>
<accession>A0A9D4J6L9</accession>
<evidence type="ECO:0000256" key="1">
    <source>
        <dbReference type="SAM" id="SignalP"/>
    </source>
</evidence>
<evidence type="ECO:0000313" key="3">
    <source>
        <dbReference type="EMBL" id="KAH3801756.1"/>
    </source>
</evidence>